<reference evidence="13 14" key="1">
    <citation type="submission" date="2018-06" db="EMBL/GenBank/DDBJ databases">
        <title>Draft genome sequence of Burkholderia reimsis strain BE51 isolated from a French agricultural soil.</title>
        <authorList>
            <person name="Esmaeel Q."/>
        </authorList>
    </citation>
    <scope>NUCLEOTIDE SEQUENCE [LARGE SCALE GENOMIC DNA]</scope>
    <source>
        <strain evidence="13 14">BE51</strain>
    </source>
</reference>
<protein>
    <recommendedName>
        <fullName evidence="3 11">Shikimate kinase</fullName>
        <shortName evidence="11">SK</shortName>
        <ecNumber evidence="3 11">2.7.1.71</ecNumber>
    </recommendedName>
</protein>
<comment type="cofactor">
    <cofactor evidence="11">
        <name>Mg(2+)</name>
        <dbReference type="ChEBI" id="CHEBI:18420"/>
    </cofactor>
    <text evidence="11">Binds 1 Mg(2+) ion per subunit.</text>
</comment>
<gene>
    <name evidence="11" type="primary">aroK</name>
    <name evidence="13" type="ORF">DPV79_38135</name>
</gene>
<comment type="caution">
    <text evidence="13">The sequence shown here is derived from an EMBL/GenBank/DDBJ whole genome shotgun (WGS) entry which is preliminary data.</text>
</comment>
<dbReference type="InterPro" id="IPR000623">
    <property type="entry name" value="Shikimate_kinase/TSH1"/>
</dbReference>
<keyword evidence="11" id="KW-0460">Magnesium</keyword>
<evidence type="ECO:0000256" key="11">
    <source>
        <dbReference type="HAMAP-Rule" id="MF_00109"/>
    </source>
</evidence>
<dbReference type="GO" id="GO:0009073">
    <property type="term" value="P:aromatic amino acid family biosynthetic process"/>
    <property type="evidence" value="ECO:0007669"/>
    <property type="project" value="UniProtKB-KW"/>
</dbReference>
<feature type="binding site" evidence="11">
    <location>
        <position position="184"/>
    </location>
    <ligand>
        <name>ATP</name>
        <dbReference type="ChEBI" id="CHEBI:30616"/>
    </ligand>
</feature>
<dbReference type="GO" id="GO:0005524">
    <property type="term" value="F:ATP binding"/>
    <property type="evidence" value="ECO:0007669"/>
    <property type="project" value="UniProtKB-UniRule"/>
</dbReference>
<keyword evidence="14" id="KW-1185">Reference proteome</keyword>
<evidence type="ECO:0000256" key="3">
    <source>
        <dbReference type="ARBA" id="ARBA00012154"/>
    </source>
</evidence>
<dbReference type="HAMAP" id="MF_00109">
    <property type="entry name" value="Shikimate_kinase"/>
    <property type="match status" value="1"/>
</dbReference>
<proteinExistence type="inferred from homology"/>
<feature type="binding site" evidence="11">
    <location>
        <position position="88"/>
    </location>
    <ligand>
        <name>substrate</name>
    </ligand>
</feature>
<dbReference type="UniPathway" id="UPA00053">
    <property type="reaction ID" value="UER00088"/>
</dbReference>
<comment type="subcellular location">
    <subcellularLocation>
        <location evidence="11">Cytoplasm</location>
    </subcellularLocation>
</comment>
<feature type="binding site" evidence="11">
    <location>
        <position position="148"/>
    </location>
    <ligand>
        <name>ATP</name>
        <dbReference type="ChEBI" id="CHEBI:30616"/>
    </ligand>
</feature>
<evidence type="ECO:0000256" key="9">
    <source>
        <dbReference type="ARBA" id="ARBA00023141"/>
    </source>
</evidence>
<feature type="region of interest" description="Disordered" evidence="12">
    <location>
        <begin position="1"/>
        <end position="27"/>
    </location>
</feature>
<feature type="binding site" evidence="11">
    <location>
        <position position="110"/>
    </location>
    <ligand>
        <name>substrate</name>
    </ligand>
</feature>
<dbReference type="PROSITE" id="PS01128">
    <property type="entry name" value="SHIKIMATE_KINASE"/>
    <property type="match status" value="1"/>
</dbReference>
<dbReference type="GO" id="GO:0005829">
    <property type="term" value="C:cytosol"/>
    <property type="evidence" value="ECO:0007669"/>
    <property type="project" value="TreeGrafter"/>
</dbReference>
<dbReference type="Pfam" id="PF01202">
    <property type="entry name" value="SKI"/>
    <property type="match status" value="1"/>
</dbReference>
<dbReference type="InterPro" id="IPR031322">
    <property type="entry name" value="Shikimate/glucono_kinase"/>
</dbReference>
<keyword evidence="4 11" id="KW-0028">Amino-acid biosynthesis</keyword>
<dbReference type="RefSeq" id="WP_113047833.1">
    <property type="nucleotide sequence ID" value="NZ_QMFZ01000058.1"/>
</dbReference>
<dbReference type="GO" id="GO:0000287">
    <property type="term" value="F:magnesium ion binding"/>
    <property type="evidence" value="ECO:0007669"/>
    <property type="project" value="UniProtKB-UniRule"/>
</dbReference>
<evidence type="ECO:0000256" key="5">
    <source>
        <dbReference type="ARBA" id="ARBA00022679"/>
    </source>
</evidence>
<comment type="pathway">
    <text evidence="1 11">Metabolic intermediate biosynthesis; chorismate biosynthesis; chorismate from D-erythrose 4-phosphate and phosphoenolpyruvate: step 5/7.</text>
</comment>
<dbReference type="InterPro" id="IPR027417">
    <property type="entry name" value="P-loop_NTPase"/>
</dbReference>
<dbReference type="EC" id="2.7.1.71" evidence="3 11"/>
<keyword evidence="5 11" id="KW-0808">Transferase</keyword>
<feature type="binding site" evidence="11">
    <location>
        <position position="167"/>
    </location>
    <ligand>
        <name>substrate</name>
    </ligand>
</feature>
<evidence type="ECO:0000256" key="2">
    <source>
        <dbReference type="ARBA" id="ARBA00006997"/>
    </source>
</evidence>
<keyword evidence="9 11" id="KW-0057">Aromatic amino acid biosynthesis</keyword>
<feature type="binding site" evidence="11">
    <location>
        <position position="46"/>
    </location>
    <ligand>
        <name>Mg(2+)</name>
        <dbReference type="ChEBI" id="CHEBI:18420"/>
    </ligand>
</feature>
<dbReference type="PRINTS" id="PR01100">
    <property type="entry name" value="SHIKIMTKNASE"/>
</dbReference>
<evidence type="ECO:0000256" key="7">
    <source>
        <dbReference type="ARBA" id="ARBA00022777"/>
    </source>
</evidence>
<evidence type="ECO:0000256" key="6">
    <source>
        <dbReference type="ARBA" id="ARBA00022741"/>
    </source>
</evidence>
<keyword evidence="6 11" id="KW-0547">Nucleotide-binding</keyword>
<feature type="binding site" evidence="11">
    <location>
        <begin position="42"/>
        <end position="47"/>
    </location>
    <ligand>
        <name>ATP</name>
        <dbReference type="ChEBI" id="CHEBI:30616"/>
    </ligand>
</feature>
<dbReference type="Proteomes" id="UP000252458">
    <property type="component" value="Unassembled WGS sequence"/>
</dbReference>
<evidence type="ECO:0000256" key="10">
    <source>
        <dbReference type="ARBA" id="ARBA00048567"/>
    </source>
</evidence>
<comment type="catalytic activity">
    <reaction evidence="10 11">
        <text>shikimate + ATP = 3-phosphoshikimate + ADP + H(+)</text>
        <dbReference type="Rhea" id="RHEA:13121"/>
        <dbReference type="ChEBI" id="CHEBI:15378"/>
        <dbReference type="ChEBI" id="CHEBI:30616"/>
        <dbReference type="ChEBI" id="CHEBI:36208"/>
        <dbReference type="ChEBI" id="CHEBI:145989"/>
        <dbReference type="ChEBI" id="CHEBI:456216"/>
        <dbReference type="EC" id="2.7.1.71"/>
    </reaction>
</comment>
<dbReference type="GO" id="GO:0009423">
    <property type="term" value="P:chorismate biosynthetic process"/>
    <property type="evidence" value="ECO:0007669"/>
    <property type="project" value="UniProtKB-UniRule"/>
</dbReference>
<dbReference type="EMBL" id="QMFZ01000058">
    <property type="protein sequence ID" value="RBB32507.1"/>
    <property type="molecule type" value="Genomic_DNA"/>
</dbReference>
<feature type="binding site" evidence="11">
    <location>
        <position position="64"/>
    </location>
    <ligand>
        <name>substrate</name>
    </ligand>
</feature>
<comment type="function">
    <text evidence="11">Catalyzes the specific phosphorylation of the 3-hydroxyl group of shikimic acid using ATP as a cosubstrate.</text>
</comment>
<keyword evidence="11" id="KW-0479">Metal-binding</keyword>
<evidence type="ECO:0000256" key="4">
    <source>
        <dbReference type="ARBA" id="ARBA00022605"/>
    </source>
</evidence>
<organism evidence="13 14">
    <name type="scientific">Burkholderia reimsis</name>
    <dbReference type="NCBI Taxonomy" id="2234132"/>
    <lineage>
        <taxon>Bacteria</taxon>
        <taxon>Pseudomonadati</taxon>
        <taxon>Pseudomonadota</taxon>
        <taxon>Betaproteobacteria</taxon>
        <taxon>Burkholderiales</taxon>
        <taxon>Burkholderiaceae</taxon>
        <taxon>Burkholderia</taxon>
    </lineage>
</organism>
<evidence type="ECO:0000256" key="1">
    <source>
        <dbReference type="ARBA" id="ARBA00004842"/>
    </source>
</evidence>
<dbReference type="GO" id="GO:0008652">
    <property type="term" value="P:amino acid biosynthetic process"/>
    <property type="evidence" value="ECO:0007669"/>
    <property type="project" value="UniProtKB-KW"/>
</dbReference>
<accession>A0A365QHX8</accession>
<keyword evidence="8 11" id="KW-0067">ATP-binding</keyword>
<keyword evidence="11" id="KW-0963">Cytoplasm</keyword>
<name>A0A365QHX8_9BURK</name>
<comment type="subunit">
    <text evidence="11">Monomer.</text>
</comment>
<dbReference type="SUPFAM" id="SSF52540">
    <property type="entry name" value="P-loop containing nucleoside triphosphate hydrolases"/>
    <property type="match status" value="1"/>
</dbReference>
<dbReference type="InterPro" id="IPR023000">
    <property type="entry name" value="Shikimate_kinase_CS"/>
</dbReference>
<evidence type="ECO:0000256" key="12">
    <source>
        <dbReference type="SAM" id="MobiDB-lite"/>
    </source>
</evidence>
<dbReference type="PANTHER" id="PTHR21087">
    <property type="entry name" value="SHIKIMATE KINASE"/>
    <property type="match status" value="1"/>
</dbReference>
<dbReference type="Gene3D" id="3.40.50.300">
    <property type="entry name" value="P-loop containing nucleotide triphosphate hydrolases"/>
    <property type="match status" value="1"/>
</dbReference>
<dbReference type="CDD" id="cd00464">
    <property type="entry name" value="SK"/>
    <property type="match status" value="1"/>
</dbReference>
<evidence type="ECO:0000313" key="14">
    <source>
        <dbReference type="Proteomes" id="UP000252458"/>
    </source>
</evidence>
<evidence type="ECO:0000256" key="8">
    <source>
        <dbReference type="ARBA" id="ARBA00022840"/>
    </source>
</evidence>
<evidence type="ECO:0000313" key="13">
    <source>
        <dbReference type="EMBL" id="RBB32507.1"/>
    </source>
</evidence>
<dbReference type="PANTHER" id="PTHR21087:SF16">
    <property type="entry name" value="SHIKIMATE KINASE 1, CHLOROPLASTIC"/>
    <property type="match status" value="1"/>
</dbReference>
<comment type="similarity">
    <text evidence="2 11">Belongs to the shikimate kinase family.</text>
</comment>
<dbReference type="AlphaFoldDB" id="A0A365QHX8"/>
<keyword evidence="7 11" id="KW-0418">Kinase</keyword>
<sequence>MSHAHRQHDDVSARDTAGPSHLDGPETIRESGRRICLVGLMGTGKTTVGRHLAQHLSIDFVDADALLEARLGYPIRECFARDGERVFRDRESNIIEEIARRPEVVLSTGGGAVLCARTRSTLKRRFTVVHLTATVEEIHARTRHDPSRPLLQTDDPIATLRSLLLQRQALYEACADLTVDTTARSVPAIAMQLARALRSVDVHDPDSSH</sequence>
<dbReference type="GO" id="GO:0004765">
    <property type="term" value="F:shikimate kinase activity"/>
    <property type="evidence" value="ECO:0007669"/>
    <property type="project" value="UniProtKB-UniRule"/>
</dbReference>